<dbReference type="STRING" id="1802514.A2955_04215"/>
<proteinExistence type="predicted"/>
<dbReference type="EMBL" id="MGHA01000058">
    <property type="protein sequence ID" value="OGM57524.1"/>
    <property type="molecule type" value="Genomic_DNA"/>
</dbReference>
<comment type="caution">
    <text evidence="1">The sequence shown here is derived from an EMBL/GenBank/DDBJ whole genome shotgun (WGS) entry which is preliminary data.</text>
</comment>
<name>A0A1F8B0K0_9BACT</name>
<protein>
    <submittedName>
        <fullName evidence="1">Uncharacterized protein</fullName>
    </submittedName>
</protein>
<evidence type="ECO:0000313" key="2">
    <source>
        <dbReference type="Proteomes" id="UP000177501"/>
    </source>
</evidence>
<dbReference type="Proteomes" id="UP000177501">
    <property type="component" value="Unassembled WGS sequence"/>
</dbReference>
<gene>
    <name evidence="1" type="ORF">A2955_04215</name>
</gene>
<accession>A0A1F8B0K0</accession>
<evidence type="ECO:0000313" key="1">
    <source>
        <dbReference type="EMBL" id="OGM57524.1"/>
    </source>
</evidence>
<sequence length="164" mass="19016">MDEAYNPEGANFEERFTEKPDLDRVVAVTTNLANVLASSNDTPNRQQDIEARRNTLERMGVDMSWYSDTTLTSELEEQPWYQVVSEAQRMTDPNDRDYGKYVKARDHSGIVGTLKDFEERIDFNSPINDGRNEWPLYSLRQAAKKFQSRKDLSDSFMQSFRSAI</sequence>
<reference evidence="1 2" key="1">
    <citation type="journal article" date="2016" name="Nat. Commun.">
        <title>Thousands of microbial genomes shed light on interconnected biogeochemical processes in an aquifer system.</title>
        <authorList>
            <person name="Anantharaman K."/>
            <person name="Brown C.T."/>
            <person name="Hug L.A."/>
            <person name="Sharon I."/>
            <person name="Castelle C.J."/>
            <person name="Probst A.J."/>
            <person name="Thomas B.C."/>
            <person name="Singh A."/>
            <person name="Wilkins M.J."/>
            <person name="Karaoz U."/>
            <person name="Brodie E.L."/>
            <person name="Williams K.H."/>
            <person name="Hubbard S.S."/>
            <person name="Banfield J.F."/>
        </authorList>
    </citation>
    <scope>NUCLEOTIDE SEQUENCE [LARGE SCALE GENOMIC DNA]</scope>
</reference>
<dbReference type="AlphaFoldDB" id="A0A1F8B0K0"/>
<organism evidence="1 2">
    <name type="scientific">Candidatus Woesebacteria bacterium RIFCSPLOWO2_01_FULL_37_19</name>
    <dbReference type="NCBI Taxonomy" id="1802514"/>
    <lineage>
        <taxon>Bacteria</taxon>
        <taxon>Candidatus Woeseibacteriota</taxon>
    </lineage>
</organism>